<feature type="domain" description="SH3b" evidence="2">
    <location>
        <begin position="68"/>
        <end position="130"/>
    </location>
</feature>
<gene>
    <name evidence="3" type="ORF">ENO10_02065</name>
</gene>
<proteinExistence type="predicted"/>
<feature type="transmembrane region" description="Helical" evidence="1">
    <location>
        <begin position="12"/>
        <end position="30"/>
    </location>
</feature>
<feature type="non-terminal residue" evidence="3">
    <location>
        <position position="1"/>
    </location>
</feature>
<evidence type="ECO:0000256" key="1">
    <source>
        <dbReference type="SAM" id="Phobius"/>
    </source>
</evidence>
<dbReference type="AlphaFoldDB" id="A0A7C2M3J4"/>
<comment type="caution">
    <text evidence="3">The sequence shown here is derived from an EMBL/GenBank/DDBJ whole genome shotgun (WGS) entry which is preliminary data.</text>
</comment>
<sequence>TTAIFSPTGWGWTAIICMVIFVAFFLGYYFSRKALFKRIFFVTGMFFLLVALTSAVIGTLKQNIAEDRNFAIVFSEEVEVRSEPNIRSGEVFTLHEGAKVKLTEDFQDWYEIELPNGSQGWMKKTELRPL</sequence>
<protein>
    <submittedName>
        <fullName evidence="3">Ion channel protein</fullName>
    </submittedName>
</protein>
<evidence type="ECO:0000259" key="2">
    <source>
        <dbReference type="SMART" id="SM00287"/>
    </source>
</evidence>
<dbReference type="Gene3D" id="2.30.30.40">
    <property type="entry name" value="SH3 Domains"/>
    <property type="match status" value="1"/>
</dbReference>
<organism evidence="3">
    <name type="scientific">Salinimicrobium catena</name>
    <dbReference type="NCBI Taxonomy" id="390640"/>
    <lineage>
        <taxon>Bacteria</taxon>
        <taxon>Pseudomonadati</taxon>
        <taxon>Bacteroidota</taxon>
        <taxon>Flavobacteriia</taxon>
        <taxon>Flavobacteriales</taxon>
        <taxon>Flavobacteriaceae</taxon>
        <taxon>Salinimicrobium</taxon>
    </lineage>
</organism>
<keyword evidence="1" id="KW-1133">Transmembrane helix</keyword>
<dbReference type="InterPro" id="IPR003646">
    <property type="entry name" value="SH3-like_bac-type"/>
</dbReference>
<dbReference type="Pfam" id="PF08239">
    <property type="entry name" value="SH3_3"/>
    <property type="match status" value="1"/>
</dbReference>
<accession>A0A7C2M3J4</accession>
<reference evidence="3" key="1">
    <citation type="journal article" date="2020" name="mSystems">
        <title>Genome- and Community-Level Interaction Insights into Carbon Utilization and Element Cycling Functions of Hydrothermarchaeota in Hydrothermal Sediment.</title>
        <authorList>
            <person name="Zhou Z."/>
            <person name="Liu Y."/>
            <person name="Xu W."/>
            <person name="Pan J."/>
            <person name="Luo Z.H."/>
            <person name="Li M."/>
        </authorList>
    </citation>
    <scope>NUCLEOTIDE SEQUENCE [LARGE SCALE GENOMIC DNA]</scope>
    <source>
        <strain evidence="3">SpSt-1235</strain>
    </source>
</reference>
<dbReference type="EMBL" id="DSEE01000151">
    <property type="protein sequence ID" value="HER39985.1"/>
    <property type="molecule type" value="Genomic_DNA"/>
</dbReference>
<dbReference type="SMART" id="SM00287">
    <property type="entry name" value="SH3b"/>
    <property type="match status" value="1"/>
</dbReference>
<evidence type="ECO:0000313" key="3">
    <source>
        <dbReference type="EMBL" id="HER39985.1"/>
    </source>
</evidence>
<name>A0A7C2M3J4_9FLAO</name>
<feature type="transmembrane region" description="Helical" evidence="1">
    <location>
        <begin position="39"/>
        <end position="60"/>
    </location>
</feature>
<keyword evidence="1" id="KW-0812">Transmembrane</keyword>
<keyword evidence="1" id="KW-0472">Membrane</keyword>
<dbReference type="Proteomes" id="UP000885753">
    <property type="component" value="Unassembled WGS sequence"/>
</dbReference>